<dbReference type="Proteomes" id="UP000289886">
    <property type="component" value="Unassembled WGS sequence"/>
</dbReference>
<name>A0A662YNJ2_ACIRT</name>
<reference evidence="1 2" key="1">
    <citation type="submission" date="2019-01" db="EMBL/GenBank/DDBJ databases">
        <title>Draft Genome and Complete Hox-Cluster Characterization of the Sterlet Sturgeon (Acipenser ruthenus).</title>
        <authorList>
            <person name="Wei Q."/>
        </authorList>
    </citation>
    <scope>NUCLEOTIDE SEQUENCE [LARGE SCALE GENOMIC DNA]</scope>
    <source>
        <strain evidence="1">WHYD16114868_AA</strain>
        <tissue evidence="1">Blood</tissue>
    </source>
</reference>
<evidence type="ECO:0000313" key="1">
    <source>
        <dbReference type="EMBL" id="RXM98254.1"/>
    </source>
</evidence>
<comment type="caution">
    <text evidence="1">The sequence shown here is derived from an EMBL/GenBank/DDBJ whole genome shotgun (WGS) entry which is preliminary data.</text>
</comment>
<protein>
    <submittedName>
        <fullName evidence="1">Uncharacterized protein</fullName>
    </submittedName>
</protein>
<accession>A0A662YNJ2</accession>
<gene>
    <name evidence="1" type="ORF">EOD39_13361</name>
</gene>
<sequence length="121" mass="13224">MCTACPSCYQVAYSEMLVTHHLAMPADEAQILILPVNTNADVHAIYGPKYSRSIQIAEPVGGKPKPSSIVVLCFMEFEATVMGVAEKVKEALASEEPLVLTDVQGNEILRGQEVLFRILFT</sequence>
<dbReference type="EMBL" id="SCEB01000753">
    <property type="protein sequence ID" value="RXM98254.1"/>
    <property type="molecule type" value="Genomic_DNA"/>
</dbReference>
<dbReference type="AlphaFoldDB" id="A0A662YNJ2"/>
<evidence type="ECO:0000313" key="2">
    <source>
        <dbReference type="Proteomes" id="UP000289886"/>
    </source>
</evidence>
<proteinExistence type="predicted"/>
<organism evidence="1 2">
    <name type="scientific">Acipenser ruthenus</name>
    <name type="common">Sterlet sturgeon</name>
    <dbReference type="NCBI Taxonomy" id="7906"/>
    <lineage>
        <taxon>Eukaryota</taxon>
        <taxon>Metazoa</taxon>
        <taxon>Chordata</taxon>
        <taxon>Craniata</taxon>
        <taxon>Vertebrata</taxon>
        <taxon>Euteleostomi</taxon>
        <taxon>Actinopterygii</taxon>
        <taxon>Chondrostei</taxon>
        <taxon>Acipenseriformes</taxon>
        <taxon>Acipenseridae</taxon>
        <taxon>Acipenser</taxon>
    </lineage>
</organism>
<keyword evidence="2" id="KW-1185">Reference proteome</keyword>